<dbReference type="eggNOG" id="COG1502">
    <property type="taxonomic scope" value="Bacteria"/>
</dbReference>
<evidence type="ECO:0000256" key="12">
    <source>
        <dbReference type="NCBIfam" id="TIGR04265"/>
    </source>
</evidence>
<comment type="caution">
    <text evidence="14">The sequence shown here is derived from an EMBL/GenBank/DDBJ whole genome shotgun (WGS) entry which is preliminary data.</text>
</comment>
<keyword evidence="2" id="KW-1003">Cell membrane</keyword>
<gene>
    <name evidence="14" type="ORF">BAMA_01555</name>
</gene>
<dbReference type="InterPro" id="IPR025202">
    <property type="entry name" value="PLD-like_dom"/>
</dbReference>
<keyword evidence="10" id="KW-0594">Phospholipid biosynthesis</keyword>
<evidence type="ECO:0000256" key="4">
    <source>
        <dbReference type="ARBA" id="ARBA00022679"/>
    </source>
</evidence>
<dbReference type="AlphaFoldDB" id="A0A073K4X9"/>
<evidence type="ECO:0000256" key="10">
    <source>
        <dbReference type="ARBA" id="ARBA00023209"/>
    </source>
</evidence>
<dbReference type="InterPro" id="IPR001736">
    <property type="entry name" value="PLipase_D/transphosphatidylase"/>
</dbReference>
<dbReference type="RefSeq" id="WP_034635448.1">
    <property type="nucleotide sequence ID" value="NZ_CBCSJC010000002.1"/>
</dbReference>
<keyword evidence="3" id="KW-0444">Lipid biosynthesis</keyword>
<evidence type="ECO:0000313" key="15">
    <source>
        <dbReference type="Proteomes" id="UP000027822"/>
    </source>
</evidence>
<evidence type="ECO:0000256" key="9">
    <source>
        <dbReference type="ARBA" id="ARBA00023136"/>
    </source>
</evidence>
<feature type="domain" description="PLD phosphodiesterase" evidence="13">
    <location>
        <begin position="310"/>
        <end position="337"/>
    </location>
</feature>
<evidence type="ECO:0000256" key="3">
    <source>
        <dbReference type="ARBA" id="ARBA00022516"/>
    </source>
</evidence>
<dbReference type="PIRSF" id="PIRSF000850">
    <property type="entry name" value="Phospholipase_D_PSS"/>
    <property type="match status" value="1"/>
</dbReference>
<protein>
    <recommendedName>
        <fullName evidence="12">Cardiolipin synthase</fullName>
        <ecNumber evidence="12">2.7.8.-</ecNumber>
    </recommendedName>
</protein>
<keyword evidence="5" id="KW-0812">Transmembrane</keyword>
<dbReference type="EMBL" id="JOTN01000001">
    <property type="protein sequence ID" value="KEK21482.1"/>
    <property type="molecule type" value="Genomic_DNA"/>
</dbReference>
<evidence type="ECO:0000256" key="2">
    <source>
        <dbReference type="ARBA" id="ARBA00022475"/>
    </source>
</evidence>
<evidence type="ECO:0000256" key="11">
    <source>
        <dbReference type="ARBA" id="ARBA00023264"/>
    </source>
</evidence>
<dbReference type="FunFam" id="3.30.870.10:FF:000014">
    <property type="entry name" value="Cardiolipin synthase"/>
    <property type="match status" value="1"/>
</dbReference>
<evidence type="ECO:0000256" key="7">
    <source>
        <dbReference type="ARBA" id="ARBA00022989"/>
    </source>
</evidence>
<dbReference type="GO" id="GO:0032049">
    <property type="term" value="P:cardiolipin biosynthetic process"/>
    <property type="evidence" value="ECO:0007669"/>
    <property type="project" value="UniProtKB-UniRule"/>
</dbReference>
<sequence>MIFLSLFFIFLLLWLVFDFTYGRKLYIQKLKPLSFPLRHSNFQLYTSGQTLYDNLFFDIAHAKEHIHILFFIVKNDEVSHTFLNLLMKKAKEGIEVRLLLDRLGSHYVSKETITQLREHGIAFSFSHKIRPPFLFFSANQRNHRKITIIDGEIGYLGGFNIGEEYLGHDPNLGPWRDYHLRITGEGVLDLQNQFLHDWQGDTKEKLLQEARFFKSLQKGTTPHQFVPTNGVYLEETFLHLIQKAEKKLYIGTPYFIPGKKVLHALQTAMKRGVQITILVPKKADHPFVREAKLPYCRNLIAAGCNIYEFQNGFFHAKLIMIDDQICDIGTANFDMRSLYINHEINCIIYDSSFLEQVKAAIQQDIEASILLSLQDVSPKTLLSKMKEWIGTVFSYFL</sequence>
<evidence type="ECO:0000256" key="6">
    <source>
        <dbReference type="ARBA" id="ARBA00022737"/>
    </source>
</evidence>
<comment type="subcellular location">
    <subcellularLocation>
        <location evidence="1">Cell membrane</location>
    </subcellularLocation>
</comment>
<reference evidence="14 15" key="1">
    <citation type="submission" date="2014-06" db="EMBL/GenBank/DDBJ databases">
        <title>Draft genome sequence of Bacillus manliponensis JCM 15802 (MCCC 1A00708).</title>
        <authorList>
            <person name="Lai Q."/>
            <person name="Liu Y."/>
            <person name="Shao Z."/>
        </authorList>
    </citation>
    <scope>NUCLEOTIDE SEQUENCE [LARGE SCALE GENOMIC DNA]</scope>
    <source>
        <strain evidence="14 15">JCM 15802</strain>
    </source>
</reference>
<evidence type="ECO:0000313" key="14">
    <source>
        <dbReference type="EMBL" id="KEK21482.1"/>
    </source>
</evidence>
<dbReference type="SUPFAM" id="SSF56024">
    <property type="entry name" value="Phospholipase D/nuclease"/>
    <property type="match status" value="2"/>
</dbReference>
<dbReference type="PANTHER" id="PTHR21248">
    <property type="entry name" value="CARDIOLIPIN SYNTHASE"/>
    <property type="match status" value="1"/>
</dbReference>
<dbReference type="SMART" id="SM00155">
    <property type="entry name" value="PLDc"/>
    <property type="match status" value="2"/>
</dbReference>
<dbReference type="Proteomes" id="UP000027822">
    <property type="component" value="Unassembled WGS sequence"/>
</dbReference>
<keyword evidence="4" id="KW-0808">Transferase</keyword>
<dbReference type="PROSITE" id="PS50035">
    <property type="entry name" value="PLD"/>
    <property type="match status" value="2"/>
</dbReference>
<dbReference type="STRING" id="574376.BAMA_01555"/>
<feature type="domain" description="PLD phosphodiesterase" evidence="13">
    <location>
        <begin position="138"/>
        <end position="165"/>
    </location>
</feature>
<dbReference type="GO" id="GO:0008808">
    <property type="term" value="F:cardiolipin synthase activity"/>
    <property type="evidence" value="ECO:0007669"/>
    <property type="project" value="UniProtKB-UniRule"/>
</dbReference>
<dbReference type="InterPro" id="IPR022924">
    <property type="entry name" value="Cardiolipin_synthase"/>
</dbReference>
<dbReference type="CDD" id="cd09110">
    <property type="entry name" value="PLDc_CLS_1"/>
    <property type="match status" value="1"/>
</dbReference>
<keyword evidence="9" id="KW-0472">Membrane</keyword>
<organism evidence="14 15">
    <name type="scientific">Bacillus manliponensis</name>
    <dbReference type="NCBI Taxonomy" id="574376"/>
    <lineage>
        <taxon>Bacteria</taxon>
        <taxon>Bacillati</taxon>
        <taxon>Bacillota</taxon>
        <taxon>Bacilli</taxon>
        <taxon>Bacillales</taxon>
        <taxon>Bacillaceae</taxon>
        <taxon>Bacillus</taxon>
        <taxon>Bacillus cereus group</taxon>
    </lineage>
</organism>
<name>A0A073K4X9_9BACI</name>
<dbReference type="CDD" id="cd09112">
    <property type="entry name" value="PLDc_CLS_2"/>
    <property type="match status" value="1"/>
</dbReference>
<evidence type="ECO:0000256" key="8">
    <source>
        <dbReference type="ARBA" id="ARBA00023098"/>
    </source>
</evidence>
<dbReference type="Pfam" id="PF13091">
    <property type="entry name" value="PLDc_2"/>
    <property type="match status" value="2"/>
</dbReference>
<keyword evidence="6" id="KW-0677">Repeat</keyword>
<keyword evidence="11" id="KW-1208">Phospholipid metabolism</keyword>
<keyword evidence="8" id="KW-0443">Lipid metabolism</keyword>
<dbReference type="PANTHER" id="PTHR21248:SF7">
    <property type="entry name" value="MINOR CARDIOLIPIN SYNTHASE CLSB"/>
    <property type="match status" value="1"/>
</dbReference>
<dbReference type="OrthoDB" id="9762009at2"/>
<accession>A0A073K4X9</accession>
<dbReference type="GO" id="GO:0005886">
    <property type="term" value="C:plasma membrane"/>
    <property type="evidence" value="ECO:0007669"/>
    <property type="project" value="UniProtKB-SubCell"/>
</dbReference>
<keyword evidence="15" id="KW-1185">Reference proteome</keyword>
<dbReference type="NCBIfam" id="TIGR04265">
    <property type="entry name" value="bac_cardiolipin"/>
    <property type="match status" value="1"/>
</dbReference>
<evidence type="ECO:0000259" key="13">
    <source>
        <dbReference type="PROSITE" id="PS50035"/>
    </source>
</evidence>
<evidence type="ECO:0000256" key="5">
    <source>
        <dbReference type="ARBA" id="ARBA00022692"/>
    </source>
</evidence>
<proteinExistence type="predicted"/>
<keyword evidence="7" id="KW-1133">Transmembrane helix</keyword>
<evidence type="ECO:0000256" key="1">
    <source>
        <dbReference type="ARBA" id="ARBA00004236"/>
    </source>
</evidence>
<dbReference type="EC" id="2.7.8.-" evidence="12"/>
<dbReference type="Gene3D" id="3.30.870.10">
    <property type="entry name" value="Endonuclease Chain A"/>
    <property type="match status" value="2"/>
</dbReference>